<organism evidence="2 3">
    <name type="scientific">Gigaspora margarita</name>
    <dbReference type="NCBI Taxonomy" id="4874"/>
    <lineage>
        <taxon>Eukaryota</taxon>
        <taxon>Fungi</taxon>
        <taxon>Fungi incertae sedis</taxon>
        <taxon>Mucoromycota</taxon>
        <taxon>Glomeromycotina</taxon>
        <taxon>Glomeromycetes</taxon>
        <taxon>Diversisporales</taxon>
        <taxon>Gigasporaceae</taxon>
        <taxon>Gigaspora</taxon>
    </lineage>
</organism>
<dbReference type="GO" id="GO:0016740">
    <property type="term" value="F:transferase activity"/>
    <property type="evidence" value="ECO:0007669"/>
    <property type="project" value="UniProtKB-KW"/>
</dbReference>
<sequence length="432" mass="50737">MYISKEMKVDMIIPSEKRRYRPRTNLCIMIFMIMICLSYYKSSNYYLHESIKNGNSYDNASGHYKILLLITSQMEEYQYREFLRNILFGINDNLEPCMKYDTNIYYKFLIPPYNTSDNIYKSFVNESVKYNDMVEFQHLMDLNMNYSQEIVLNWTQSLKNSGISFDLVVLLDNHSIVNLVRLKRFISTSNISPIQLQNLVWGRFDDSFADDKFVILGNKAINTILASKDLIYKSDNQNIITLAYLYTKSKLQSPSNNWNDLLFINDNERFITYSEGLDLIPKKSIIMVRRIPLKKELNKVSIHLLIPPVSVCNPHIPPHGEPSITVLTSSYFYDNINNCSPSILDVTYKVSIKELFVRFYQLMKNKSDVKNEKIIKSENHPNLDKRDFFFEDRERYYYAEGGPLDYADDDDINYDKEGLFDVDFGNDFGDGR</sequence>
<dbReference type="OrthoDB" id="2433113at2759"/>
<comment type="caution">
    <text evidence="2">The sequence shown here is derived from an EMBL/GenBank/DDBJ whole genome shotgun (WGS) entry which is preliminary data.</text>
</comment>
<gene>
    <name evidence="2" type="ORF">F8M41_010335</name>
</gene>
<dbReference type="Proteomes" id="UP000439903">
    <property type="component" value="Unassembled WGS sequence"/>
</dbReference>
<dbReference type="EMBL" id="WTPW01002159">
    <property type="protein sequence ID" value="KAF0394656.1"/>
    <property type="molecule type" value="Genomic_DNA"/>
</dbReference>
<keyword evidence="1" id="KW-0812">Transmembrane</keyword>
<evidence type="ECO:0000313" key="3">
    <source>
        <dbReference type="Proteomes" id="UP000439903"/>
    </source>
</evidence>
<feature type="transmembrane region" description="Helical" evidence="1">
    <location>
        <begin position="20"/>
        <end position="40"/>
    </location>
</feature>
<accession>A0A8H3X0X1</accession>
<reference evidence="2 3" key="1">
    <citation type="journal article" date="2019" name="Environ. Microbiol.">
        <title>At the nexus of three kingdoms: the genome of the mycorrhizal fungus Gigaspora margarita provides insights into plant, endobacterial and fungal interactions.</title>
        <authorList>
            <person name="Venice F."/>
            <person name="Ghignone S."/>
            <person name="Salvioli di Fossalunga A."/>
            <person name="Amselem J."/>
            <person name="Novero M."/>
            <person name="Xianan X."/>
            <person name="Sedzielewska Toro K."/>
            <person name="Morin E."/>
            <person name="Lipzen A."/>
            <person name="Grigoriev I.V."/>
            <person name="Henrissat B."/>
            <person name="Martin F.M."/>
            <person name="Bonfante P."/>
        </authorList>
    </citation>
    <scope>NUCLEOTIDE SEQUENCE [LARGE SCALE GENOMIC DNA]</scope>
    <source>
        <strain evidence="2 3">BEG34</strain>
    </source>
</reference>
<keyword evidence="1" id="KW-1133">Transmembrane helix</keyword>
<protein>
    <submittedName>
        <fullName evidence="2">Glycosyltransferase Family 34 protein</fullName>
    </submittedName>
</protein>
<evidence type="ECO:0000256" key="1">
    <source>
        <dbReference type="SAM" id="Phobius"/>
    </source>
</evidence>
<dbReference type="AlphaFoldDB" id="A0A8H3X0X1"/>
<name>A0A8H3X0X1_GIGMA</name>
<keyword evidence="1" id="KW-0472">Membrane</keyword>
<proteinExistence type="predicted"/>
<keyword evidence="3" id="KW-1185">Reference proteome</keyword>
<keyword evidence="2" id="KW-0808">Transferase</keyword>
<evidence type="ECO:0000313" key="2">
    <source>
        <dbReference type="EMBL" id="KAF0394656.1"/>
    </source>
</evidence>